<dbReference type="Proteomes" id="UP000680866">
    <property type="component" value="Chromosome"/>
</dbReference>
<dbReference type="EMBL" id="AP023359">
    <property type="protein sequence ID" value="BCJ68187.1"/>
    <property type="molecule type" value="Genomic_DNA"/>
</dbReference>
<dbReference type="GO" id="GO:0016020">
    <property type="term" value="C:membrane"/>
    <property type="evidence" value="ECO:0007669"/>
    <property type="project" value="TreeGrafter"/>
</dbReference>
<keyword evidence="2" id="KW-0560">Oxidoreductase</keyword>
<name>A0A810N4E9_9ACTN</name>
<evidence type="ECO:0000256" key="2">
    <source>
        <dbReference type="ARBA" id="ARBA00023002"/>
    </source>
</evidence>
<dbReference type="KEGG" id="pry:Prubr_52080"/>
<evidence type="ECO:0000313" key="3">
    <source>
        <dbReference type="EMBL" id="BCJ68187.1"/>
    </source>
</evidence>
<dbReference type="PANTHER" id="PTHR44196:SF1">
    <property type="entry name" value="DEHYDROGENASE_REDUCTASE SDR FAMILY MEMBER 7B"/>
    <property type="match status" value="1"/>
</dbReference>
<dbReference type="PANTHER" id="PTHR44196">
    <property type="entry name" value="DEHYDROGENASE/REDUCTASE SDR FAMILY MEMBER 7B"/>
    <property type="match status" value="1"/>
</dbReference>
<dbReference type="Gene3D" id="3.40.50.720">
    <property type="entry name" value="NAD(P)-binding Rossmann-like Domain"/>
    <property type="match status" value="1"/>
</dbReference>
<dbReference type="InterPro" id="IPR002347">
    <property type="entry name" value="SDR_fam"/>
</dbReference>
<gene>
    <name evidence="3" type="ORF">Prubr_52080</name>
</gene>
<dbReference type="GO" id="GO:0016491">
    <property type="term" value="F:oxidoreductase activity"/>
    <property type="evidence" value="ECO:0007669"/>
    <property type="project" value="UniProtKB-KW"/>
</dbReference>
<accession>A0A810N4E9</accession>
<dbReference type="PRINTS" id="PR00081">
    <property type="entry name" value="GDHRDH"/>
</dbReference>
<protein>
    <submittedName>
        <fullName evidence="3">Dehydrogenase</fullName>
    </submittedName>
</protein>
<keyword evidence="4" id="KW-1185">Reference proteome</keyword>
<sequence length="282" mass="29305">MTPVGLDLDGAVVVVTGGGSGIGAALAGRFVAAGARVVVNDLDPAAAETVATRIGAPAIAGDAADPDFVDGLVDRVWTELGGLDLFCANVGVAPEGGVDAPDEVWTTAWRVNVLSQVHAARALLPRWLADGQGRLLVTVSAAGLLTMLGNAPYSVTKHAALGFAEWLRASYEHRGIVVQALCPQGVRTPMLARSGALGGALLDDGALTPDEVADSVLEAMTDDRFLVLPHPEVADFYLRRAGDPDRWLSAMNRLQQRHESAPARTRPGAEGAVMIEHGEPAS</sequence>
<dbReference type="Pfam" id="PF00106">
    <property type="entry name" value="adh_short"/>
    <property type="match status" value="1"/>
</dbReference>
<organism evidence="3 4">
    <name type="scientific">Polymorphospora rubra</name>
    <dbReference type="NCBI Taxonomy" id="338584"/>
    <lineage>
        <taxon>Bacteria</taxon>
        <taxon>Bacillati</taxon>
        <taxon>Actinomycetota</taxon>
        <taxon>Actinomycetes</taxon>
        <taxon>Micromonosporales</taxon>
        <taxon>Micromonosporaceae</taxon>
        <taxon>Polymorphospora</taxon>
    </lineage>
</organism>
<dbReference type="InterPro" id="IPR036291">
    <property type="entry name" value="NAD(P)-bd_dom_sf"/>
</dbReference>
<dbReference type="AlphaFoldDB" id="A0A810N4E9"/>
<dbReference type="SUPFAM" id="SSF51735">
    <property type="entry name" value="NAD(P)-binding Rossmann-fold domains"/>
    <property type="match status" value="1"/>
</dbReference>
<dbReference type="RefSeq" id="WP_212817470.1">
    <property type="nucleotide sequence ID" value="NZ_AP023359.1"/>
</dbReference>
<proteinExistence type="inferred from homology"/>
<reference evidence="3" key="1">
    <citation type="submission" date="2020-08" db="EMBL/GenBank/DDBJ databases">
        <title>Whole genome shotgun sequence of Polymorphospora rubra NBRC 101157.</title>
        <authorList>
            <person name="Komaki H."/>
            <person name="Tamura T."/>
        </authorList>
    </citation>
    <scope>NUCLEOTIDE SEQUENCE</scope>
    <source>
        <strain evidence="3">NBRC 101157</strain>
    </source>
</reference>
<dbReference type="InterPro" id="IPR020904">
    <property type="entry name" value="Sc_DH/Rdtase_CS"/>
</dbReference>
<evidence type="ECO:0000313" key="4">
    <source>
        <dbReference type="Proteomes" id="UP000680866"/>
    </source>
</evidence>
<evidence type="ECO:0000256" key="1">
    <source>
        <dbReference type="ARBA" id="ARBA00006484"/>
    </source>
</evidence>
<dbReference type="CDD" id="cd05233">
    <property type="entry name" value="SDR_c"/>
    <property type="match status" value="1"/>
</dbReference>
<dbReference type="PROSITE" id="PS00061">
    <property type="entry name" value="ADH_SHORT"/>
    <property type="match status" value="1"/>
</dbReference>
<comment type="similarity">
    <text evidence="1">Belongs to the short-chain dehydrogenases/reductases (SDR) family.</text>
</comment>